<dbReference type="Gene3D" id="1.10.1200.10">
    <property type="entry name" value="ACP-like"/>
    <property type="match status" value="1"/>
</dbReference>
<dbReference type="InterPro" id="IPR036736">
    <property type="entry name" value="ACP-like_sf"/>
</dbReference>
<dbReference type="Proteomes" id="UP000182649">
    <property type="component" value="Unassembled WGS sequence"/>
</dbReference>
<dbReference type="SUPFAM" id="SSF47336">
    <property type="entry name" value="ACP-like"/>
    <property type="match status" value="1"/>
</dbReference>
<evidence type="ECO:0000313" key="3">
    <source>
        <dbReference type="EMBL" id="SFU46213.1"/>
    </source>
</evidence>
<gene>
    <name evidence="3" type="ORF">SAMN05216417_104122</name>
</gene>
<evidence type="ECO:0000313" key="4">
    <source>
        <dbReference type="Proteomes" id="UP000182649"/>
    </source>
</evidence>
<feature type="compositionally biased region" description="Basic and acidic residues" evidence="1">
    <location>
        <begin position="1"/>
        <end position="12"/>
    </location>
</feature>
<evidence type="ECO:0000259" key="2">
    <source>
        <dbReference type="PROSITE" id="PS50075"/>
    </source>
</evidence>
<sequence length="106" mass="11988">MRFQAQEREKHTTTLQTNQSGESMQHLEEVRNILSDVLDLNERKKFLTEASPLLGAIPELDSMAVVNVITALEDHFEITVDDDEISARVFETLGSLTAFIEQKLAE</sequence>
<name>A0A1I7GCQ5_9PROT</name>
<feature type="region of interest" description="Disordered" evidence="1">
    <location>
        <begin position="1"/>
        <end position="24"/>
    </location>
</feature>
<proteinExistence type="predicted"/>
<feature type="compositionally biased region" description="Polar residues" evidence="1">
    <location>
        <begin position="13"/>
        <end position="23"/>
    </location>
</feature>
<feature type="domain" description="Carrier" evidence="2">
    <location>
        <begin position="24"/>
        <end position="104"/>
    </location>
</feature>
<dbReference type="InterPro" id="IPR009081">
    <property type="entry name" value="PP-bd_ACP"/>
</dbReference>
<dbReference type="AlphaFoldDB" id="A0A1I7GCQ5"/>
<evidence type="ECO:0000256" key="1">
    <source>
        <dbReference type="SAM" id="MobiDB-lite"/>
    </source>
</evidence>
<accession>A0A1I7GCQ5</accession>
<dbReference type="EMBL" id="FPBZ01000004">
    <property type="protein sequence ID" value="SFU46213.1"/>
    <property type="molecule type" value="Genomic_DNA"/>
</dbReference>
<organism evidence="3 4">
    <name type="scientific">Nitrosospira multiformis</name>
    <dbReference type="NCBI Taxonomy" id="1231"/>
    <lineage>
        <taxon>Bacteria</taxon>
        <taxon>Pseudomonadati</taxon>
        <taxon>Pseudomonadota</taxon>
        <taxon>Betaproteobacteria</taxon>
        <taxon>Nitrosomonadales</taxon>
        <taxon>Nitrosomonadaceae</taxon>
        <taxon>Nitrosospira</taxon>
    </lineage>
</organism>
<protein>
    <submittedName>
        <fullName evidence="3">Acyl carrier protein</fullName>
    </submittedName>
</protein>
<reference evidence="3 4" key="1">
    <citation type="submission" date="2016-10" db="EMBL/GenBank/DDBJ databases">
        <authorList>
            <person name="de Groot N.N."/>
        </authorList>
    </citation>
    <scope>NUCLEOTIDE SEQUENCE [LARGE SCALE GENOMIC DNA]</scope>
    <source>
        <strain evidence="3 4">Nl14</strain>
    </source>
</reference>
<dbReference type="Pfam" id="PF00550">
    <property type="entry name" value="PP-binding"/>
    <property type="match status" value="1"/>
</dbReference>
<dbReference type="PROSITE" id="PS50075">
    <property type="entry name" value="CARRIER"/>
    <property type="match status" value="1"/>
</dbReference>